<feature type="non-terminal residue" evidence="2">
    <location>
        <position position="1"/>
    </location>
</feature>
<dbReference type="OrthoDB" id="10003767at2759"/>
<accession>A0A6A7AE72</accession>
<proteinExistence type="predicted"/>
<dbReference type="Proteomes" id="UP000799424">
    <property type="component" value="Unassembled WGS sequence"/>
</dbReference>
<evidence type="ECO:0000313" key="2">
    <source>
        <dbReference type="EMBL" id="KAF2831610.1"/>
    </source>
</evidence>
<name>A0A6A7AE72_9PLEO</name>
<evidence type="ECO:0000313" key="3">
    <source>
        <dbReference type="Proteomes" id="UP000799424"/>
    </source>
</evidence>
<keyword evidence="3" id="KW-1185">Reference proteome</keyword>
<gene>
    <name evidence="2" type="ORF">CC86DRAFT_283194</name>
</gene>
<dbReference type="SUPFAM" id="SSF56112">
    <property type="entry name" value="Protein kinase-like (PK-like)"/>
    <property type="match status" value="1"/>
</dbReference>
<dbReference type="PANTHER" id="PTHR21310:SF56">
    <property type="entry name" value="AMINOGLYCOSIDE PHOSPHOTRANSFERASE DOMAIN-CONTAINING PROTEIN"/>
    <property type="match status" value="1"/>
</dbReference>
<feature type="domain" description="Aminoglycoside phosphotransferase" evidence="1">
    <location>
        <begin position="47"/>
        <end position="275"/>
    </location>
</feature>
<dbReference type="AlphaFoldDB" id="A0A6A7AE72"/>
<evidence type="ECO:0000259" key="1">
    <source>
        <dbReference type="Pfam" id="PF01636"/>
    </source>
</evidence>
<dbReference type="InterPro" id="IPR051678">
    <property type="entry name" value="AGP_Transferase"/>
</dbReference>
<dbReference type="PANTHER" id="PTHR21310">
    <property type="entry name" value="AMINOGLYCOSIDE PHOSPHOTRANSFERASE-RELATED-RELATED"/>
    <property type="match status" value="1"/>
</dbReference>
<dbReference type="InterPro" id="IPR002575">
    <property type="entry name" value="Aminoglycoside_PTrfase"/>
</dbReference>
<dbReference type="EMBL" id="MU006218">
    <property type="protein sequence ID" value="KAF2831610.1"/>
    <property type="molecule type" value="Genomic_DNA"/>
</dbReference>
<dbReference type="Pfam" id="PF01636">
    <property type="entry name" value="APH"/>
    <property type="match status" value="1"/>
</dbReference>
<protein>
    <recommendedName>
        <fullName evidence="1">Aminoglycoside phosphotransferase domain-containing protein</fullName>
    </recommendedName>
</protein>
<dbReference type="InterPro" id="IPR011009">
    <property type="entry name" value="Kinase-like_dom_sf"/>
</dbReference>
<organism evidence="2 3">
    <name type="scientific">Ophiobolus disseminans</name>
    <dbReference type="NCBI Taxonomy" id="1469910"/>
    <lineage>
        <taxon>Eukaryota</taxon>
        <taxon>Fungi</taxon>
        <taxon>Dikarya</taxon>
        <taxon>Ascomycota</taxon>
        <taxon>Pezizomycotina</taxon>
        <taxon>Dothideomycetes</taxon>
        <taxon>Pleosporomycetidae</taxon>
        <taxon>Pleosporales</taxon>
        <taxon>Pleosporineae</taxon>
        <taxon>Phaeosphaeriaceae</taxon>
        <taxon>Ophiobolus</taxon>
    </lineage>
</organism>
<reference evidence="2" key="1">
    <citation type="journal article" date="2020" name="Stud. Mycol.">
        <title>101 Dothideomycetes genomes: a test case for predicting lifestyles and emergence of pathogens.</title>
        <authorList>
            <person name="Haridas S."/>
            <person name="Albert R."/>
            <person name="Binder M."/>
            <person name="Bloem J."/>
            <person name="Labutti K."/>
            <person name="Salamov A."/>
            <person name="Andreopoulos B."/>
            <person name="Baker S."/>
            <person name="Barry K."/>
            <person name="Bills G."/>
            <person name="Bluhm B."/>
            <person name="Cannon C."/>
            <person name="Castanera R."/>
            <person name="Culley D."/>
            <person name="Daum C."/>
            <person name="Ezra D."/>
            <person name="Gonzalez J."/>
            <person name="Henrissat B."/>
            <person name="Kuo A."/>
            <person name="Liang C."/>
            <person name="Lipzen A."/>
            <person name="Lutzoni F."/>
            <person name="Magnuson J."/>
            <person name="Mondo S."/>
            <person name="Nolan M."/>
            <person name="Ohm R."/>
            <person name="Pangilinan J."/>
            <person name="Park H.-J."/>
            <person name="Ramirez L."/>
            <person name="Alfaro M."/>
            <person name="Sun H."/>
            <person name="Tritt A."/>
            <person name="Yoshinaga Y."/>
            <person name="Zwiers L.-H."/>
            <person name="Turgeon B."/>
            <person name="Goodwin S."/>
            <person name="Spatafora J."/>
            <person name="Crous P."/>
            <person name="Grigoriev I."/>
        </authorList>
    </citation>
    <scope>NUCLEOTIDE SEQUENCE</scope>
    <source>
        <strain evidence="2">CBS 113818</strain>
    </source>
</reference>
<sequence>LLMQIFPHIKSSEEVQVEEIGEGSYNRVYGLTIPVRPPPSNPGTIRVLRTGQNTEQFVLRIPINREEMGEDVAEEISREIATLRVVNTRLQIETPRLIQYSTRAENILGKPYVIQTRLRGRSLFDLWESLNNDQLASAIHQITGIVEHITGFGRGWTSCGPQVLSKFPNPVFVAPTTWSAPLTTPTVFQMPIEWMVEQSVRWMAYEQAEEVDEYQLIWSELVKIARSLDREGWLGRDFKLMHNDLYARSIMAVVVNDRTVEITGVLDWDRACFAPESVALRAPYWAWSKDDSEDSVNDELFYPDDEACKNAFLEAASEDFKKFSFSAKAILVRKLFKHFVWGVMHPQQQAGARELIDDVAHQGVFRLEDVDSSGERNMELV</sequence>